<protein>
    <submittedName>
        <fullName evidence="1">Uncharacterized protein</fullName>
    </submittedName>
</protein>
<reference evidence="1" key="2">
    <citation type="submission" date="2020-09" db="EMBL/GenBank/DDBJ databases">
        <authorList>
            <person name="Sun Q."/>
            <person name="Ohkuma M."/>
        </authorList>
    </citation>
    <scope>NUCLEOTIDE SEQUENCE</scope>
    <source>
        <strain evidence="1">JCM 14359</strain>
    </source>
</reference>
<accession>A0A830E9F6</accession>
<organism evidence="1 2">
    <name type="scientific">Halobellus salinus</name>
    <dbReference type="NCBI Taxonomy" id="931585"/>
    <lineage>
        <taxon>Archaea</taxon>
        <taxon>Methanobacteriati</taxon>
        <taxon>Methanobacteriota</taxon>
        <taxon>Stenosarchaea group</taxon>
        <taxon>Halobacteria</taxon>
        <taxon>Halobacteriales</taxon>
        <taxon>Haloferacaceae</taxon>
        <taxon>Halobellus</taxon>
    </lineage>
</organism>
<evidence type="ECO:0000313" key="1">
    <source>
        <dbReference type="EMBL" id="GGJ04122.1"/>
    </source>
</evidence>
<evidence type="ECO:0000313" key="2">
    <source>
        <dbReference type="Proteomes" id="UP000653099"/>
    </source>
</evidence>
<proteinExistence type="predicted"/>
<comment type="caution">
    <text evidence="1">The sequence shown here is derived from an EMBL/GenBank/DDBJ whole genome shotgun (WGS) entry which is preliminary data.</text>
</comment>
<dbReference type="AlphaFoldDB" id="A0A830E9F6"/>
<keyword evidence="2" id="KW-1185">Reference proteome</keyword>
<sequence length="111" mass="11681">MLLNTTPGDGARRAETNTAVRYPIRLPLSALRLPLSALRLPLSALRLPLSALRLPLSALRLPLSALRLPLSALRPPPSGVPVPGATVGSTTPIPVVAEVVWARLGSVCTRL</sequence>
<dbReference type="Proteomes" id="UP000653099">
    <property type="component" value="Unassembled WGS sequence"/>
</dbReference>
<name>A0A830E9F6_9EURY</name>
<dbReference type="EMBL" id="BMOC01000006">
    <property type="protein sequence ID" value="GGJ04122.1"/>
    <property type="molecule type" value="Genomic_DNA"/>
</dbReference>
<gene>
    <name evidence="1" type="ORF">GCM10008995_12370</name>
</gene>
<reference evidence="1" key="1">
    <citation type="journal article" date="2014" name="Int. J. Syst. Evol. Microbiol.">
        <title>Complete genome sequence of Corynebacterium casei LMG S-19264T (=DSM 44701T), isolated from a smear-ripened cheese.</title>
        <authorList>
            <consortium name="US DOE Joint Genome Institute (JGI-PGF)"/>
            <person name="Walter F."/>
            <person name="Albersmeier A."/>
            <person name="Kalinowski J."/>
            <person name="Ruckert C."/>
        </authorList>
    </citation>
    <scope>NUCLEOTIDE SEQUENCE</scope>
    <source>
        <strain evidence="1">JCM 14359</strain>
    </source>
</reference>